<proteinExistence type="predicted"/>
<dbReference type="PANTHER" id="PTHR43792">
    <property type="entry name" value="GNAT FAMILY, PUTATIVE (AFU_ORTHOLOGUE AFUA_3G00765)-RELATED-RELATED"/>
    <property type="match status" value="1"/>
</dbReference>
<gene>
    <name evidence="3" type="ORF">N0V83_007801</name>
</gene>
<feature type="domain" description="N-acetyltransferase" evidence="2">
    <location>
        <begin position="29"/>
        <end position="190"/>
    </location>
</feature>
<organism evidence="3 4">
    <name type="scientific">Neocucurbitaria cava</name>
    <dbReference type="NCBI Taxonomy" id="798079"/>
    <lineage>
        <taxon>Eukaryota</taxon>
        <taxon>Fungi</taxon>
        <taxon>Dikarya</taxon>
        <taxon>Ascomycota</taxon>
        <taxon>Pezizomycotina</taxon>
        <taxon>Dothideomycetes</taxon>
        <taxon>Pleosporomycetidae</taxon>
        <taxon>Pleosporales</taxon>
        <taxon>Pleosporineae</taxon>
        <taxon>Cucurbitariaceae</taxon>
        <taxon>Neocucurbitaria</taxon>
    </lineage>
</organism>
<dbReference type="SUPFAM" id="SSF55729">
    <property type="entry name" value="Acyl-CoA N-acyltransferases (Nat)"/>
    <property type="match status" value="1"/>
</dbReference>
<dbReference type="InterPro" id="IPR051531">
    <property type="entry name" value="N-acetyltransferase"/>
</dbReference>
<dbReference type="InterPro" id="IPR016181">
    <property type="entry name" value="Acyl_CoA_acyltransferase"/>
</dbReference>
<dbReference type="OrthoDB" id="630895at2759"/>
<dbReference type="Pfam" id="PF13302">
    <property type="entry name" value="Acetyltransf_3"/>
    <property type="match status" value="1"/>
</dbReference>
<accession>A0A9W9CJU9</accession>
<dbReference type="GO" id="GO:0016747">
    <property type="term" value="F:acyltransferase activity, transferring groups other than amino-acyl groups"/>
    <property type="evidence" value="ECO:0007669"/>
    <property type="project" value="InterPro"/>
</dbReference>
<feature type="region of interest" description="Disordered" evidence="1">
    <location>
        <begin position="89"/>
        <end position="117"/>
    </location>
</feature>
<dbReference type="Gene3D" id="3.40.630.30">
    <property type="match status" value="1"/>
</dbReference>
<dbReference type="EMBL" id="JAPEUY010000014">
    <property type="protein sequence ID" value="KAJ4366166.1"/>
    <property type="molecule type" value="Genomic_DNA"/>
</dbReference>
<dbReference type="Proteomes" id="UP001140560">
    <property type="component" value="Unassembled WGS sequence"/>
</dbReference>
<name>A0A9W9CJU9_9PLEO</name>
<evidence type="ECO:0000259" key="2">
    <source>
        <dbReference type="Pfam" id="PF13302"/>
    </source>
</evidence>
<sequence length="219" mass="24742">MNPIIETPRLLLIRLTDTTEGSQHVQWFHENWSDGEVTGWSLAESREWMLEHRCKYDNWFYACFVKTPDSKVTELDPGEHAGSVSLRLQASGPALPPPPSFDPDSGREGLHPSTASPANIPIDLRAIGYAFFAQHRGKGYATEAGKAMLAEYARSVAEEKAKGERLFYVEAGVDKDNPESQHVLKKLGFKEVGWKEEKEPVFLNGQWRDPGYWVYGQYV</sequence>
<dbReference type="AlphaFoldDB" id="A0A9W9CJU9"/>
<keyword evidence="4" id="KW-1185">Reference proteome</keyword>
<protein>
    <recommendedName>
        <fullName evidence="2">N-acetyltransferase domain-containing protein</fullName>
    </recommendedName>
</protein>
<comment type="caution">
    <text evidence="3">The sequence shown here is derived from an EMBL/GenBank/DDBJ whole genome shotgun (WGS) entry which is preliminary data.</text>
</comment>
<reference evidence="3" key="1">
    <citation type="submission" date="2022-10" db="EMBL/GenBank/DDBJ databases">
        <title>Tapping the CABI collections for fungal endophytes: first genome assemblies for Collariella, Neodidymelliopsis, Ascochyta clinopodiicola, Didymella pomorum, Didymosphaeria variabile, Neocosmospora piperis and Neocucurbitaria cava.</title>
        <authorList>
            <person name="Hill R."/>
        </authorList>
    </citation>
    <scope>NUCLEOTIDE SEQUENCE</scope>
    <source>
        <strain evidence="3">IMI 356814</strain>
    </source>
</reference>
<dbReference type="PANTHER" id="PTHR43792:SF1">
    <property type="entry name" value="N-ACETYLTRANSFERASE DOMAIN-CONTAINING PROTEIN"/>
    <property type="match status" value="1"/>
</dbReference>
<evidence type="ECO:0000313" key="3">
    <source>
        <dbReference type="EMBL" id="KAJ4366166.1"/>
    </source>
</evidence>
<evidence type="ECO:0000256" key="1">
    <source>
        <dbReference type="SAM" id="MobiDB-lite"/>
    </source>
</evidence>
<dbReference type="InterPro" id="IPR000182">
    <property type="entry name" value="GNAT_dom"/>
</dbReference>
<evidence type="ECO:0000313" key="4">
    <source>
        <dbReference type="Proteomes" id="UP001140560"/>
    </source>
</evidence>